<feature type="region of interest" description="Disordered" evidence="2">
    <location>
        <begin position="917"/>
        <end position="940"/>
    </location>
</feature>
<keyword evidence="6" id="KW-1185">Reference proteome</keyword>
<dbReference type="Proteomes" id="UP000611708">
    <property type="component" value="Unassembled WGS sequence"/>
</dbReference>
<dbReference type="Gene3D" id="3.40.50.2000">
    <property type="entry name" value="Glycogen Phosphorylase B"/>
    <property type="match status" value="2"/>
</dbReference>
<dbReference type="CDD" id="cd00761">
    <property type="entry name" value="Glyco_tranf_GTA_type"/>
    <property type="match status" value="1"/>
</dbReference>
<keyword evidence="1" id="KW-0175">Coiled coil</keyword>
<name>A0ABS0HQ17_9HYPH</name>
<dbReference type="Pfam" id="PF00535">
    <property type="entry name" value="Glycos_transf_2"/>
    <property type="match status" value="1"/>
</dbReference>
<reference evidence="5 6" key="1">
    <citation type="submission" date="2020-11" db="EMBL/GenBank/DDBJ databases">
        <authorList>
            <person name="Kim M.K."/>
        </authorList>
    </citation>
    <scope>NUCLEOTIDE SEQUENCE [LARGE SCALE GENOMIC DNA]</scope>
    <source>
        <strain evidence="5 6">BT290</strain>
    </source>
</reference>
<feature type="domain" description="Glycosyl transferase family 1" evidence="3">
    <location>
        <begin position="721"/>
        <end position="885"/>
    </location>
</feature>
<dbReference type="Gene3D" id="3.90.550.10">
    <property type="entry name" value="Spore Coat Polysaccharide Biosynthesis Protein SpsA, Chain A"/>
    <property type="match status" value="1"/>
</dbReference>
<dbReference type="SUPFAM" id="SSF53756">
    <property type="entry name" value="UDP-Glycosyltransferase/glycogen phosphorylase"/>
    <property type="match status" value="1"/>
</dbReference>
<gene>
    <name evidence="5" type="ORF">I2H36_04890</name>
</gene>
<feature type="coiled-coil region" evidence="1">
    <location>
        <begin position="141"/>
        <end position="168"/>
    </location>
</feature>
<dbReference type="Pfam" id="PF00534">
    <property type="entry name" value="Glycos_transf_1"/>
    <property type="match status" value="1"/>
</dbReference>
<dbReference type="InterPro" id="IPR029044">
    <property type="entry name" value="Nucleotide-diphossugar_trans"/>
</dbReference>
<accession>A0ABS0HQ17</accession>
<dbReference type="RefSeq" id="WP_196262754.1">
    <property type="nucleotide sequence ID" value="NZ_JADQDN010000002.1"/>
</dbReference>
<comment type="caution">
    <text evidence="5">The sequence shown here is derived from an EMBL/GenBank/DDBJ whole genome shotgun (WGS) entry which is preliminary data.</text>
</comment>
<feature type="coiled-coil region" evidence="1">
    <location>
        <begin position="60"/>
        <end position="87"/>
    </location>
</feature>
<dbReference type="InterPro" id="IPR001173">
    <property type="entry name" value="Glyco_trans_2-like"/>
</dbReference>
<feature type="domain" description="Glycosyltransferase 2-like" evidence="4">
    <location>
        <begin position="284"/>
        <end position="413"/>
    </location>
</feature>
<evidence type="ECO:0000313" key="5">
    <source>
        <dbReference type="EMBL" id="MBF9195361.1"/>
    </source>
</evidence>
<proteinExistence type="predicted"/>
<evidence type="ECO:0000259" key="4">
    <source>
        <dbReference type="Pfam" id="PF00535"/>
    </source>
</evidence>
<sequence length="940" mass="105399">MPEISQAESFDVAEKKSLRHASQYTASLEAISVELQRAHGENLSLREKLSHVQLHSTDLHMNLNAEITRYRNEIVKLKAELAIAEHDRRLNVTQMVNAMVAAEHRVRGTGAVPTDLEERYQNILNYLERVKVVHQHLQRHAEDVAKQRDAFQQRLEKVQKKLKAVTNSISWKVTAPLRHLVRDNPRAVQISLRALWFAWHTLKLRSIYRLSKIERRREEPLKPSGSKHLENGSQKPNAAKSKRAIAAMSDPFALPIELLSRTGIQNSISTASMDPWPADRPLVSVVIPCFNYGHFVAESVESVLAQTFQDLEIIVVEGGSSSLESRQQLAEMVFPRTRILLQSEAHRAGANRNFGISQARGKYICCLDADDRIDPTYIEKAVFLIEHFGYDVVSTAVEFFGNRTGGYGSLERPVLKDMLQANYIPTCAVFKRDLWDRVGGFRDSDLNTGHVHEDWLFWVRAAALGARFWNIVGERLFKYRIHGNSLSNGQDVLPIEHQRTIVRELNADVLGPEVIGHSYELAVQNWRHPEPLRNLTRFGRDIADDRPTMLLALPFLIIGGAERLLSAITGHLSSVGWRVIIVTTVQVGPEHGDTTDWFRGATSEIYHLPRFLGQERWNDFINFLIQTKRIDLLWIVGSAAFYDRLQWLKELYPKLKVVDLLFNTVGHTANNRKHANLIDLNLVENQEVYGWLVEQGEAQDRIRKIESGLDLERYSPRPKSQEILNELGISEDTVLIGFSGRWSEEKDPLGFIEIAKLVPEDVPVAFVMTGAGPLTKKVEAAVTEANFAPKRFHLMGAVPDVTPYIASYDLLCLPSLLDGRPVVVLEALALGIPVLASRVGALPDLVQDAVSGRLCAPGDYPAFAAQIAALVRNPSQLQKMKQQARLAAEQKFDARNMLTAYDEALRGVLVGDAAGKSFEDGDGASKAGSGEYFPENSAGE</sequence>
<dbReference type="SUPFAM" id="SSF53448">
    <property type="entry name" value="Nucleotide-diphospho-sugar transferases"/>
    <property type="match status" value="1"/>
</dbReference>
<feature type="region of interest" description="Disordered" evidence="2">
    <location>
        <begin position="219"/>
        <end position="242"/>
    </location>
</feature>
<dbReference type="PANTHER" id="PTHR45947:SF3">
    <property type="entry name" value="SULFOQUINOVOSYL TRANSFERASE SQD2"/>
    <property type="match status" value="1"/>
</dbReference>
<evidence type="ECO:0000313" key="6">
    <source>
        <dbReference type="Proteomes" id="UP000611708"/>
    </source>
</evidence>
<evidence type="ECO:0000256" key="2">
    <source>
        <dbReference type="SAM" id="MobiDB-lite"/>
    </source>
</evidence>
<dbReference type="EMBL" id="JADQDN010000002">
    <property type="protein sequence ID" value="MBF9195361.1"/>
    <property type="molecule type" value="Genomic_DNA"/>
</dbReference>
<protein>
    <submittedName>
        <fullName evidence="5">Glycosyltransferase</fullName>
    </submittedName>
</protein>
<evidence type="ECO:0000259" key="3">
    <source>
        <dbReference type="Pfam" id="PF00534"/>
    </source>
</evidence>
<dbReference type="InterPro" id="IPR050194">
    <property type="entry name" value="Glycosyltransferase_grp1"/>
</dbReference>
<dbReference type="CDD" id="cd03801">
    <property type="entry name" value="GT4_PimA-like"/>
    <property type="match status" value="1"/>
</dbReference>
<dbReference type="PANTHER" id="PTHR45947">
    <property type="entry name" value="SULFOQUINOVOSYL TRANSFERASE SQD2"/>
    <property type="match status" value="1"/>
</dbReference>
<dbReference type="InterPro" id="IPR001296">
    <property type="entry name" value="Glyco_trans_1"/>
</dbReference>
<evidence type="ECO:0000256" key="1">
    <source>
        <dbReference type="SAM" id="Coils"/>
    </source>
</evidence>
<organism evidence="5 6">
    <name type="scientific">Microvirga terrestris</name>
    <dbReference type="NCBI Taxonomy" id="2791024"/>
    <lineage>
        <taxon>Bacteria</taxon>
        <taxon>Pseudomonadati</taxon>
        <taxon>Pseudomonadota</taxon>
        <taxon>Alphaproteobacteria</taxon>
        <taxon>Hyphomicrobiales</taxon>
        <taxon>Methylobacteriaceae</taxon>
        <taxon>Microvirga</taxon>
    </lineage>
</organism>